<reference evidence="3 4" key="1">
    <citation type="journal article" date="2019" name="Int. J. Syst. Evol. Microbiol.">
        <title>The Global Catalogue of Microorganisms (GCM) 10K type strain sequencing project: providing services to taxonomists for standard genome sequencing and annotation.</title>
        <authorList>
            <consortium name="The Broad Institute Genomics Platform"/>
            <consortium name="The Broad Institute Genome Sequencing Center for Infectious Disease"/>
            <person name="Wu L."/>
            <person name="Ma J."/>
        </authorList>
    </citation>
    <scope>NUCLEOTIDE SEQUENCE [LARGE SCALE GENOMIC DNA]</scope>
    <source>
        <strain evidence="3 4">JCM 11136</strain>
    </source>
</reference>
<dbReference type="Proteomes" id="UP001501578">
    <property type="component" value="Unassembled WGS sequence"/>
</dbReference>
<keyword evidence="4" id="KW-1185">Reference proteome</keyword>
<evidence type="ECO:0000313" key="4">
    <source>
        <dbReference type="Proteomes" id="UP001501578"/>
    </source>
</evidence>
<keyword evidence="1" id="KW-0812">Transmembrane</keyword>
<keyword evidence="1" id="KW-1133">Transmembrane helix</keyword>
<evidence type="ECO:0000256" key="1">
    <source>
        <dbReference type="SAM" id="Phobius"/>
    </source>
</evidence>
<dbReference type="EMBL" id="BAAAHQ010000035">
    <property type="protein sequence ID" value="GAA0943792.1"/>
    <property type="molecule type" value="Genomic_DNA"/>
</dbReference>
<feature type="transmembrane region" description="Helical" evidence="1">
    <location>
        <begin position="165"/>
        <end position="188"/>
    </location>
</feature>
<feature type="transmembrane region" description="Helical" evidence="1">
    <location>
        <begin position="101"/>
        <end position="125"/>
    </location>
</feature>
<gene>
    <name evidence="3" type="ORF">GCM10009560_57430</name>
</gene>
<protein>
    <recommendedName>
        <fullName evidence="2">Putative sensor domain-containing protein</fullName>
    </recommendedName>
</protein>
<keyword evidence="1" id="KW-0472">Membrane</keyword>
<accession>A0ABN1QKY6</accession>
<evidence type="ECO:0000259" key="2">
    <source>
        <dbReference type="Pfam" id="PF13796"/>
    </source>
</evidence>
<feature type="transmembrane region" description="Helical" evidence="1">
    <location>
        <begin position="137"/>
        <end position="158"/>
    </location>
</feature>
<sequence>MTLLQRTVADTRYVMTGFMTTVVGFVLVVAGVAAGLGSAAVFVGLPILAMTALLARRLADTERGQLPEVLGRPVGRPEYAEAPIWAGWFRRTMTPLGTGQAVLDILHAIISLPFAIVSFVLTTVWWAGTIAGLTFPLYGWILADTVGVNASLPALLGLSDSPTMFVLFNTGLGLAFAATLMPMVRIAALVRATLAQSLLTRPARKEAASVYAYPRQAVRA</sequence>
<proteinExistence type="predicted"/>
<organism evidence="3 4">
    <name type="scientific">Nonomuraea longicatena</name>
    <dbReference type="NCBI Taxonomy" id="83682"/>
    <lineage>
        <taxon>Bacteria</taxon>
        <taxon>Bacillati</taxon>
        <taxon>Actinomycetota</taxon>
        <taxon>Actinomycetes</taxon>
        <taxon>Streptosporangiales</taxon>
        <taxon>Streptosporangiaceae</taxon>
        <taxon>Nonomuraea</taxon>
    </lineage>
</organism>
<dbReference type="RefSeq" id="WP_343953207.1">
    <property type="nucleotide sequence ID" value="NZ_BAAAHQ010000035.1"/>
</dbReference>
<dbReference type="Pfam" id="PF13796">
    <property type="entry name" value="Sensor"/>
    <property type="match status" value="1"/>
</dbReference>
<comment type="caution">
    <text evidence="3">The sequence shown here is derived from an EMBL/GenBank/DDBJ whole genome shotgun (WGS) entry which is preliminary data.</text>
</comment>
<dbReference type="InterPro" id="IPR025828">
    <property type="entry name" value="Put_sensor_dom"/>
</dbReference>
<feature type="domain" description="Putative sensor" evidence="2">
    <location>
        <begin position="13"/>
        <end position="199"/>
    </location>
</feature>
<evidence type="ECO:0000313" key="3">
    <source>
        <dbReference type="EMBL" id="GAA0943792.1"/>
    </source>
</evidence>
<name>A0ABN1QKY6_9ACTN</name>